<dbReference type="PANTHER" id="PTHR46558:SF11">
    <property type="entry name" value="HTH-TYPE TRANSCRIPTIONAL REGULATOR XRE"/>
    <property type="match status" value="1"/>
</dbReference>
<dbReference type="Gene3D" id="1.10.260.40">
    <property type="entry name" value="lambda repressor-like DNA-binding domains"/>
    <property type="match status" value="1"/>
</dbReference>
<gene>
    <name evidence="3" type="ORF">C7456_1361</name>
</gene>
<protein>
    <submittedName>
        <fullName evidence="3">Helix-turn-helix protein</fullName>
    </submittedName>
</protein>
<keyword evidence="4" id="KW-1185">Reference proteome</keyword>
<dbReference type="EMBL" id="QGHC01000036">
    <property type="protein sequence ID" value="PWK79471.1"/>
    <property type="molecule type" value="Genomic_DNA"/>
</dbReference>
<evidence type="ECO:0000313" key="3">
    <source>
        <dbReference type="EMBL" id="PWK79471.1"/>
    </source>
</evidence>
<dbReference type="RefSeq" id="WP_109724930.1">
    <property type="nucleotide sequence ID" value="NZ_MSZV01000026.1"/>
</dbReference>
<dbReference type="SUPFAM" id="SSF47413">
    <property type="entry name" value="lambda repressor-like DNA-binding domains"/>
    <property type="match status" value="1"/>
</dbReference>
<dbReference type="Pfam" id="PF13560">
    <property type="entry name" value="HTH_31"/>
    <property type="match status" value="1"/>
</dbReference>
<organism evidence="3 4">
    <name type="scientific">Fulvimonas soli</name>
    <dbReference type="NCBI Taxonomy" id="155197"/>
    <lineage>
        <taxon>Bacteria</taxon>
        <taxon>Pseudomonadati</taxon>
        <taxon>Pseudomonadota</taxon>
        <taxon>Gammaproteobacteria</taxon>
        <taxon>Lysobacterales</taxon>
        <taxon>Rhodanobacteraceae</taxon>
        <taxon>Fulvimonas</taxon>
    </lineage>
</organism>
<dbReference type="InterPro" id="IPR001387">
    <property type="entry name" value="Cro/C1-type_HTH"/>
</dbReference>
<evidence type="ECO:0000259" key="2">
    <source>
        <dbReference type="PROSITE" id="PS50943"/>
    </source>
</evidence>
<dbReference type="CDD" id="cd00093">
    <property type="entry name" value="HTH_XRE"/>
    <property type="match status" value="1"/>
</dbReference>
<evidence type="ECO:0000313" key="4">
    <source>
        <dbReference type="Proteomes" id="UP000245812"/>
    </source>
</evidence>
<reference evidence="3 4" key="1">
    <citation type="submission" date="2018-05" db="EMBL/GenBank/DDBJ databases">
        <title>Genomic Encyclopedia of Type Strains, Phase IV (KMG-IV): sequencing the most valuable type-strain genomes for metagenomic binning, comparative biology and taxonomic classification.</title>
        <authorList>
            <person name="Goeker M."/>
        </authorList>
    </citation>
    <scope>NUCLEOTIDE SEQUENCE [LARGE SCALE GENOMIC DNA]</scope>
    <source>
        <strain evidence="3 4">DSM 14263</strain>
    </source>
</reference>
<dbReference type="AlphaFoldDB" id="A0A316HHF5"/>
<keyword evidence="1" id="KW-0238">DNA-binding</keyword>
<feature type="domain" description="HTH cro/C1-type" evidence="2">
    <location>
        <begin position="18"/>
        <end position="72"/>
    </location>
</feature>
<sequence>MAVTATERAFYVELGQRIATLRKAQGLTQVQLAKALGVAQQTLAHYEAGRLRLLAGALPTLADQLGVGVEDLIGAASKRRNGKRGPK</sequence>
<proteinExistence type="predicted"/>
<comment type="caution">
    <text evidence="3">The sequence shown here is derived from an EMBL/GenBank/DDBJ whole genome shotgun (WGS) entry which is preliminary data.</text>
</comment>
<dbReference type="PROSITE" id="PS50943">
    <property type="entry name" value="HTH_CROC1"/>
    <property type="match status" value="1"/>
</dbReference>
<evidence type="ECO:0000256" key="1">
    <source>
        <dbReference type="ARBA" id="ARBA00023125"/>
    </source>
</evidence>
<dbReference type="SMART" id="SM00530">
    <property type="entry name" value="HTH_XRE"/>
    <property type="match status" value="1"/>
</dbReference>
<name>A0A316HHF5_9GAMM</name>
<dbReference type="Proteomes" id="UP000245812">
    <property type="component" value="Unassembled WGS sequence"/>
</dbReference>
<accession>A0A316HHF5</accession>
<dbReference type="PANTHER" id="PTHR46558">
    <property type="entry name" value="TRACRIPTIONAL REGULATORY PROTEIN-RELATED-RELATED"/>
    <property type="match status" value="1"/>
</dbReference>
<dbReference type="InterPro" id="IPR010982">
    <property type="entry name" value="Lambda_DNA-bd_dom_sf"/>
</dbReference>
<dbReference type="OrthoDB" id="3034420at2"/>
<dbReference type="GO" id="GO:0003677">
    <property type="term" value="F:DNA binding"/>
    <property type="evidence" value="ECO:0007669"/>
    <property type="project" value="UniProtKB-KW"/>
</dbReference>